<keyword evidence="2" id="KW-0812">Transmembrane</keyword>
<keyword evidence="2" id="KW-0472">Membrane</keyword>
<dbReference type="InParanoid" id="W3XLQ4"/>
<keyword evidence="2" id="KW-1133">Transmembrane helix</keyword>
<organism evidence="3 4">
    <name type="scientific">Pestalotiopsis fici (strain W106-1 / CGMCC3.15140)</name>
    <dbReference type="NCBI Taxonomy" id="1229662"/>
    <lineage>
        <taxon>Eukaryota</taxon>
        <taxon>Fungi</taxon>
        <taxon>Dikarya</taxon>
        <taxon>Ascomycota</taxon>
        <taxon>Pezizomycotina</taxon>
        <taxon>Sordariomycetes</taxon>
        <taxon>Xylariomycetidae</taxon>
        <taxon>Amphisphaeriales</taxon>
        <taxon>Sporocadaceae</taxon>
        <taxon>Pestalotiopsis</taxon>
    </lineage>
</organism>
<reference evidence="4" key="1">
    <citation type="journal article" date="2015" name="BMC Genomics">
        <title>Genomic and transcriptomic analysis of the endophytic fungus Pestalotiopsis fici reveals its lifestyle and high potential for synthesis of natural products.</title>
        <authorList>
            <person name="Wang X."/>
            <person name="Zhang X."/>
            <person name="Liu L."/>
            <person name="Xiang M."/>
            <person name="Wang W."/>
            <person name="Sun X."/>
            <person name="Che Y."/>
            <person name="Guo L."/>
            <person name="Liu G."/>
            <person name="Guo L."/>
            <person name="Wang C."/>
            <person name="Yin W.B."/>
            <person name="Stadler M."/>
            <person name="Zhang X."/>
            <person name="Liu X."/>
        </authorList>
    </citation>
    <scope>NUCLEOTIDE SEQUENCE [LARGE SCALE GENOMIC DNA]</scope>
    <source>
        <strain evidence="4">W106-1 / CGMCC3.15140</strain>
    </source>
</reference>
<dbReference type="Proteomes" id="UP000030651">
    <property type="component" value="Unassembled WGS sequence"/>
</dbReference>
<feature type="region of interest" description="Disordered" evidence="1">
    <location>
        <begin position="1"/>
        <end position="31"/>
    </location>
</feature>
<feature type="transmembrane region" description="Helical" evidence="2">
    <location>
        <begin position="62"/>
        <end position="87"/>
    </location>
</feature>
<evidence type="ECO:0000313" key="3">
    <source>
        <dbReference type="EMBL" id="ETS86993.1"/>
    </source>
</evidence>
<evidence type="ECO:0000256" key="2">
    <source>
        <dbReference type="SAM" id="Phobius"/>
    </source>
</evidence>
<sequence>MAQQTPNNPSSGFTTGADTGNQSVGSNNTDSNLFIPDDLEEIEPHVVERIGGADTEADAGMVFLNGLMTVLTCFFGLWLMFLVLRIFDKVLFTSTTRF</sequence>
<dbReference type="EMBL" id="KI912109">
    <property type="protein sequence ID" value="ETS86993.1"/>
    <property type="molecule type" value="Genomic_DNA"/>
</dbReference>
<dbReference type="HOGENOM" id="CLU_2334319_0_0_1"/>
<protein>
    <submittedName>
        <fullName evidence="3">Uncharacterized protein</fullName>
    </submittedName>
</protein>
<proteinExistence type="predicted"/>
<dbReference type="KEGG" id="pfy:PFICI_00821"/>
<evidence type="ECO:0000313" key="4">
    <source>
        <dbReference type="Proteomes" id="UP000030651"/>
    </source>
</evidence>
<accession>W3XLQ4</accession>
<dbReference type="RefSeq" id="XP_007827593.1">
    <property type="nucleotide sequence ID" value="XM_007829402.1"/>
</dbReference>
<evidence type="ECO:0000256" key="1">
    <source>
        <dbReference type="SAM" id="MobiDB-lite"/>
    </source>
</evidence>
<gene>
    <name evidence="3" type="ORF">PFICI_00821</name>
</gene>
<dbReference type="GeneID" id="19265834"/>
<name>W3XLQ4_PESFW</name>
<keyword evidence="4" id="KW-1185">Reference proteome</keyword>
<dbReference type="AlphaFoldDB" id="W3XLQ4"/>